<dbReference type="Pfam" id="PF00684">
    <property type="entry name" value="DnaJ_CXXCXGXG"/>
    <property type="match status" value="1"/>
</dbReference>
<dbReference type="CDD" id="cd06257">
    <property type="entry name" value="DnaJ"/>
    <property type="match status" value="1"/>
</dbReference>
<feature type="domain" description="CR-type" evidence="7">
    <location>
        <begin position="142"/>
        <end position="224"/>
    </location>
</feature>
<dbReference type="InterPro" id="IPR018253">
    <property type="entry name" value="DnaJ_domain_CS"/>
</dbReference>
<keyword evidence="3" id="KW-0863">Zinc-finger</keyword>
<evidence type="ECO:0008006" key="9">
    <source>
        <dbReference type="Google" id="ProtNLM"/>
    </source>
</evidence>
<keyword evidence="2" id="KW-0677">Repeat</keyword>
<dbReference type="AlphaFoldDB" id="A0A0F8YER3"/>
<dbReference type="PANTHER" id="PTHR43096:SF52">
    <property type="entry name" value="DNAJ HOMOLOG 1, MITOCHONDRIAL-RELATED"/>
    <property type="match status" value="1"/>
</dbReference>
<evidence type="ECO:0000256" key="4">
    <source>
        <dbReference type="ARBA" id="ARBA00022833"/>
    </source>
</evidence>
<dbReference type="SUPFAM" id="SSF49493">
    <property type="entry name" value="HSP40/DnaJ peptide-binding domain"/>
    <property type="match status" value="1"/>
</dbReference>
<dbReference type="GO" id="GO:0031072">
    <property type="term" value="F:heat shock protein binding"/>
    <property type="evidence" value="ECO:0007669"/>
    <property type="project" value="InterPro"/>
</dbReference>
<evidence type="ECO:0000259" key="7">
    <source>
        <dbReference type="PROSITE" id="PS51188"/>
    </source>
</evidence>
<dbReference type="EMBL" id="LAZR01057360">
    <property type="protein sequence ID" value="KKK72215.1"/>
    <property type="molecule type" value="Genomic_DNA"/>
</dbReference>
<dbReference type="GO" id="GO:0008270">
    <property type="term" value="F:zinc ion binding"/>
    <property type="evidence" value="ECO:0007669"/>
    <property type="project" value="UniProtKB-KW"/>
</dbReference>
<dbReference type="InterPro" id="IPR002939">
    <property type="entry name" value="DnaJ_C"/>
</dbReference>
<accession>A0A0F8YER3</accession>
<reference evidence="8" key="1">
    <citation type="journal article" date="2015" name="Nature">
        <title>Complex archaea that bridge the gap between prokaryotes and eukaryotes.</title>
        <authorList>
            <person name="Spang A."/>
            <person name="Saw J.H."/>
            <person name="Jorgensen S.L."/>
            <person name="Zaremba-Niedzwiedzka K."/>
            <person name="Martijn J."/>
            <person name="Lind A.E."/>
            <person name="van Eijk R."/>
            <person name="Schleper C."/>
            <person name="Guy L."/>
            <person name="Ettema T.J."/>
        </authorList>
    </citation>
    <scope>NUCLEOTIDE SEQUENCE</scope>
</reference>
<dbReference type="InterPro" id="IPR001623">
    <property type="entry name" value="DnaJ_domain"/>
</dbReference>
<keyword evidence="4" id="KW-0862">Zinc</keyword>
<dbReference type="PANTHER" id="PTHR43096">
    <property type="entry name" value="DNAJ HOMOLOG 1, MITOCHONDRIAL-RELATED"/>
    <property type="match status" value="1"/>
</dbReference>
<evidence type="ECO:0000256" key="1">
    <source>
        <dbReference type="ARBA" id="ARBA00022723"/>
    </source>
</evidence>
<dbReference type="GO" id="GO:0042026">
    <property type="term" value="P:protein refolding"/>
    <property type="evidence" value="ECO:0007669"/>
    <property type="project" value="TreeGrafter"/>
</dbReference>
<dbReference type="Pfam" id="PF00226">
    <property type="entry name" value="DnaJ"/>
    <property type="match status" value="1"/>
</dbReference>
<dbReference type="SUPFAM" id="SSF57938">
    <property type="entry name" value="DnaJ/Hsp40 cysteine-rich domain"/>
    <property type="match status" value="1"/>
</dbReference>
<organism evidence="8">
    <name type="scientific">marine sediment metagenome</name>
    <dbReference type="NCBI Taxonomy" id="412755"/>
    <lineage>
        <taxon>unclassified sequences</taxon>
        <taxon>metagenomes</taxon>
        <taxon>ecological metagenomes</taxon>
    </lineage>
</organism>
<dbReference type="InterPro" id="IPR001305">
    <property type="entry name" value="HSP_DnaJ_Cys-rich_dom"/>
</dbReference>
<protein>
    <recommendedName>
        <fullName evidence="9">J domain-containing protein</fullName>
    </recommendedName>
</protein>
<sequence length="299" mass="33386">MESDYYKVLGVSRDASKEEIKKAFRRLAHKYHPDKKSGNEGKFKEVNEAYQVLSDETKRTQYDQFGHVFSGAGHQGGGFGGFDFGNMGNVEWNAAGDVGDLSDMFGDLFEQFGFSRQKRQTYVHGSDIEIIHTITLEEAFRGGKRDITFGTQVFCKGCDGLGHNTSAGFKNCTVCQGKGEIREQRRTFFGEFSQVRSCPQCFGRGEVPNEICLKCTGTGRVRGKRSVTIDFNPGIENGQIIKIREKGEAGERSGRVGDLYIIIQVKSHDVFERRRADLFMTKNVTVTQALLGKPIIIMG</sequence>
<proteinExistence type="predicted"/>
<dbReference type="CDD" id="cd10719">
    <property type="entry name" value="DnaJ_zf"/>
    <property type="match status" value="1"/>
</dbReference>
<dbReference type="InterPro" id="IPR036410">
    <property type="entry name" value="HSP_DnaJ_Cys-rich_dom_sf"/>
</dbReference>
<dbReference type="Gene3D" id="1.10.287.110">
    <property type="entry name" value="DnaJ domain"/>
    <property type="match status" value="1"/>
</dbReference>
<dbReference type="PROSITE" id="PS51188">
    <property type="entry name" value="ZF_CR"/>
    <property type="match status" value="1"/>
</dbReference>
<feature type="domain" description="J" evidence="6">
    <location>
        <begin position="4"/>
        <end position="66"/>
    </location>
</feature>
<dbReference type="PROSITE" id="PS00636">
    <property type="entry name" value="DNAJ_1"/>
    <property type="match status" value="1"/>
</dbReference>
<comment type="caution">
    <text evidence="8">The sequence shown here is derived from an EMBL/GenBank/DDBJ whole genome shotgun (WGS) entry which is preliminary data.</text>
</comment>
<dbReference type="GO" id="GO:0051082">
    <property type="term" value="F:unfolded protein binding"/>
    <property type="evidence" value="ECO:0007669"/>
    <property type="project" value="InterPro"/>
</dbReference>
<keyword evidence="1" id="KW-0479">Metal-binding</keyword>
<dbReference type="Gene3D" id="2.60.260.20">
    <property type="entry name" value="Urease metallochaperone UreE, N-terminal domain"/>
    <property type="match status" value="1"/>
</dbReference>
<keyword evidence="5" id="KW-0143">Chaperone</keyword>
<dbReference type="GO" id="GO:0005737">
    <property type="term" value="C:cytoplasm"/>
    <property type="evidence" value="ECO:0007669"/>
    <property type="project" value="TreeGrafter"/>
</dbReference>
<gene>
    <name evidence="8" type="ORF">LCGC14_2906110</name>
</gene>
<dbReference type="InterPro" id="IPR008971">
    <property type="entry name" value="HSP40/DnaJ_pept-bd"/>
</dbReference>
<dbReference type="Gene3D" id="2.10.230.10">
    <property type="entry name" value="Heat shock protein DnaJ, cysteine-rich domain"/>
    <property type="match status" value="1"/>
</dbReference>
<evidence type="ECO:0000313" key="8">
    <source>
        <dbReference type="EMBL" id="KKK72215.1"/>
    </source>
</evidence>
<evidence type="ECO:0000256" key="2">
    <source>
        <dbReference type="ARBA" id="ARBA00022737"/>
    </source>
</evidence>
<evidence type="ECO:0000256" key="3">
    <source>
        <dbReference type="ARBA" id="ARBA00022771"/>
    </source>
</evidence>
<dbReference type="CDD" id="cd10747">
    <property type="entry name" value="DnaJ_C"/>
    <property type="match status" value="1"/>
</dbReference>
<dbReference type="PRINTS" id="PR00625">
    <property type="entry name" value="JDOMAIN"/>
</dbReference>
<dbReference type="InterPro" id="IPR036869">
    <property type="entry name" value="J_dom_sf"/>
</dbReference>
<dbReference type="SUPFAM" id="SSF46565">
    <property type="entry name" value="Chaperone J-domain"/>
    <property type="match status" value="1"/>
</dbReference>
<evidence type="ECO:0000259" key="6">
    <source>
        <dbReference type="PROSITE" id="PS50076"/>
    </source>
</evidence>
<feature type="non-terminal residue" evidence="8">
    <location>
        <position position="299"/>
    </location>
</feature>
<dbReference type="PROSITE" id="PS50076">
    <property type="entry name" value="DNAJ_2"/>
    <property type="match status" value="1"/>
</dbReference>
<evidence type="ECO:0000256" key="5">
    <source>
        <dbReference type="ARBA" id="ARBA00023186"/>
    </source>
</evidence>
<name>A0A0F8YER3_9ZZZZ</name>
<dbReference type="SMART" id="SM00271">
    <property type="entry name" value="DnaJ"/>
    <property type="match status" value="1"/>
</dbReference>
<dbReference type="Pfam" id="PF01556">
    <property type="entry name" value="DnaJ_C"/>
    <property type="match status" value="1"/>
</dbReference>